<dbReference type="EMBL" id="JAWDGP010007967">
    <property type="protein sequence ID" value="KAK3698814.1"/>
    <property type="molecule type" value="Genomic_DNA"/>
</dbReference>
<name>A0AAE0XND5_9GAST</name>
<keyword evidence="2" id="KW-1185">Reference proteome</keyword>
<evidence type="ECO:0000313" key="1">
    <source>
        <dbReference type="EMBL" id="KAK3698814.1"/>
    </source>
</evidence>
<comment type="caution">
    <text evidence="1">The sequence shown here is derived from an EMBL/GenBank/DDBJ whole genome shotgun (WGS) entry which is preliminary data.</text>
</comment>
<gene>
    <name evidence="1" type="ORF">RRG08_060721</name>
</gene>
<dbReference type="AlphaFoldDB" id="A0AAE0XND5"/>
<reference evidence="1" key="1">
    <citation type="journal article" date="2023" name="G3 (Bethesda)">
        <title>A reference genome for the long-term kleptoplast-retaining sea slug Elysia crispata morphotype clarki.</title>
        <authorList>
            <person name="Eastman K.E."/>
            <person name="Pendleton A.L."/>
            <person name="Shaikh M.A."/>
            <person name="Suttiyut T."/>
            <person name="Ogas R."/>
            <person name="Tomko P."/>
            <person name="Gavelis G."/>
            <person name="Widhalm J.R."/>
            <person name="Wisecaver J.H."/>
        </authorList>
    </citation>
    <scope>NUCLEOTIDE SEQUENCE</scope>
    <source>
        <strain evidence="1">ECLA1</strain>
    </source>
</reference>
<organism evidence="1 2">
    <name type="scientific">Elysia crispata</name>
    <name type="common">lettuce slug</name>
    <dbReference type="NCBI Taxonomy" id="231223"/>
    <lineage>
        <taxon>Eukaryota</taxon>
        <taxon>Metazoa</taxon>
        <taxon>Spiralia</taxon>
        <taxon>Lophotrochozoa</taxon>
        <taxon>Mollusca</taxon>
        <taxon>Gastropoda</taxon>
        <taxon>Heterobranchia</taxon>
        <taxon>Euthyneura</taxon>
        <taxon>Panpulmonata</taxon>
        <taxon>Sacoglossa</taxon>
        <taxon>Placobranchoidea</taxon>
        <taxon>Plakobranchidae</taxon>
        <taxon>Elysia</taxon>
    </lineage>
</organism>
<protein>
    <submittedName>
        <fullName evidence="1">Uncharacterized protein</fullName>
    </submittedName>
</protein>
<proteinExistence type="predicted"/>
<evidence type="ECO:0000313" key="2">
    <source>
        <dbReference type="Proteomes" id="UP001283361"/>
    </source>
</evidence>
<accession>A0AAE0XND5</accession>
<dbReference type="Proteomes" id="UP001283361">
    <property type="component" value="Unassembled WGS sequence"/>
</dbReference>
<sequence length="70" mass="7496">MKVTFKGSPFISARYLVFPNVFVISEVNGSEMTLPASCDATKGGNIDRFFCALLAFAVLTSLRENNGAGC</sequence>